<dbReference type="InterPro" id="IPR013325">
    <property type="entry name" value="RNA_pol_sigma_r2"/>
</dbReference>
<name>A0A0F9IP37_9ZZZZ</name>
<dbReference type="Pfam" id="PF04542">
    <property type="entry name" value="Sigma70_r2"/>
    <property type="match status" value="1"/>
</dbReference>
<proteinExistence type="predicted"/>
<dbReference type="Gene3D" id="1.10.1740.10">
    <property type="match status" value="1"/>
</dbReference>
<protein>
    <recommendedName>
        <fullName evidence="1">RNA polymerase sigma-70 region 2 domain-containing protein</fullName>
    </recommendedName>
</protein>
<dbReference type="EMBL" id="LAZR01018660">
    <property type="protein sequence ID" value="KKL95505.1"/>
    <property type="molecule type" value="Genomic_DNA"/>
</dbReference>
<dbReference type="InterPro" id="IPR007627">
    <property type="entry name" value="RNA_pol_sigma70_r2"/>
</dbReference>
<feature type="domain" description="RNA polymerase sigma-70 region 2" evidence="1">
    <location>
        <begin position="36"/>
        <end position="103"/>
    </location>
</feature>
<evidence type="ECO:0000259" key="1">
    <source>
        <dbReference type="Pfam" id="PF04542"/>
    </source>
</evidence>
<dbReference type="GO" id="GO:0006352">
    <property type="term" value="P:DNA-templated transcription initiation"/>
    <property type="evidence" value="ECO:0007669"/>
    <property type="project" value="InterPro"/>
</dbReference>
<accession>A0A0F9IP37</accession>
<comment type="caution">
    <text evidence="2">The sequence shown here is derived from an EMBL/GenBank/DDBJ whole genome shotgun (WGS) entry which is preliminary data.</text>
</comment>
<evidence type="ECO:0000313" key="2">
    <source>
        <dbReference type="EMBL" id="KKL95505.1"/>
    </source>
</evidence>
<sequence length="262" mass="30198">MSKFRRGCACGHCNEHVERGGKYIPGHNIQANNPKYEDYQNLIYKLAHRYHATTGIEFDELVACANMEFITCQDNYDPAMSKFITYLHIKIQGLFLEMNRKDKAQPTAICIDDKDYKLGTDDLIEKRLTFKEMISKLSKDAQKVIKIIFKLTNVMPEPEKISSTRFVIQFACCNPDANYKDAINALKEAGLKQISESTIYSYVQNTKQIINYIKESNQINIIPNNFSHGINKHQIQNYLRDKGWSIPRIKITFDEITVALAI</sequence>
<dbReference type="AlphaFoldDB" id="A0A0F9IP37"/>
<dbReference type="GO" id="GO:0003700">
    <property type="term" value="F:DNA-binding transcription factor activity"/>
    <property type="evidence" value="ECO:0007669"/>
    <property type="project" value="InterPro"/>
</dbReference>
<organism evidence="2">
    <name type="scientific">marine sediment metagenome</name>
    <dbReference type="NCBI Taxonomy" id="412755"/>
    <lineage>
        <taxon>unclassified sequences</taxon>
        <taxon>metagenomes</taxon>
        <taxon>ecological metagenomes</taxon>
    </lineage>
</organism>
<gene>
    <name evidence="2" type="ORF">LCGC14_1853900</name>
</gene>
<dbReference type="SUPFAM" id="SSF88946">
    <property type="entry name" value="Sigma2 domain of RNA polymerase sigma factors"/>
    <property type="match status" value="1"/>
</dbReference>
<reference evidence="2" key="1">
    <citation type="journal article" date="2015" name="Nature">
        <title>Complex archaea that bridge the gap between prokaryotes and eukaryotes.</title>
        <authorList>
            <person name="Spang A."/>
            <person name="Saw J.H."/>
            <person name="Jorgensen S.L."/>
            <person name="Zaremba-Niedzwiedzka K."/>
            <person name="Martijn J."/>
            <person name="Lind A.E."/>
            <person name="van Eijk R."/>
            <person name="Schleper C."/>
            <person name="Guy L."/>
            <person name="Ettema T.J."/>
        </authorList>
    </citation>
    <scope>NUCLEOTIDE SEQUENCE</scope>
</reference>